<gene>
    <name evidence="2" type="ORF">FJQ55_07050</name>
</gene>
<feature type="signal peptide" evidence="1">
    <location>
        <begin position="1"/>
        <end position="24"/>
    </location>
</feature>
<protein>
    <submittedName>
        <fullName evidence="2">Uncharacterized protein</fullName>
    </submittedName>
</protein>
<dbReference type="Gene3D" id="2.40.10.10">
    <property type="entry name" value="Trypsin-like serine proteases"/>
    <property type="match status" value="1"/>
</dbReference>
<sequence>MRFWTMLSTALLTGQLIAPVTLMANDDFTYWAVSDDILQAATLDYWTQERRQKAIAAQTNVSTGRASLGIGRRSMLNDAETAPIGEAPYKFGGKLFYTRDGIDYEASAQFAAADNIVIGAAHGLWMDNKVASNILFVQGYDNGGGVDYPIDVAAVLTEWTRVASNPPSLQVDQYD</sequence>
<evidence type="ECO:0000256" key="1">
    <source>
        <dbReference type="SAM" id="SignalP"/>
    </source>
</evidence>
<evidence type="ECO:0000313" key="3">
    <source>
        <dbReference type="Proteomes" id="UP000316429"/>
    </source>
</evidence>
<feature type="chain" id="PRO_5021480085" evidence="1">
    <location>
        <begin position="25"/>
        <end position="175"/>
    </location>
</feature>
<reference evidence="2 3" key="1">
    <citation type="submission" date="2019-06" db="EMBL/GenBank/DDBJ databases">
        <title>Rhizobium sp. CL12 isolated from roots of soybean.</title>
        <authorList>
            <person name="Wang C."/>
        </authorList>
    </citation>
    <scope>NUCLEOTIDE SEQUENCE [LARGE SCALE GENOMIC DNA]</scope>
    <source>
        <strain evidence="2 3">CL12</strain>
    </source>
</reference>
<dbReference type="AlphaFoldDB" id="A0A504UNL9"/>
<comment type="caution">
    <text evidence="2">The sequence shown here is derived from an EMBL/GenBank/DDBJ whole genome shotgun (WGS) entry which is preliminary data.</text>
</comment>
<dbReference type="OrthoDB" id="8332068at2"/>
<dbReference type="EMBL" id="VFYP01000001">
    <property type="protein sequence ID" value="TPP10596.1"/>
    <property type="molecule type" value="Genomic_DNA"/>
</dbReference>
<organism evidence="2 3">
    <name type="scientific">Rhizobium glycinendophyticum</name>
    <dbReference type="NCBI Taxonomy" id="2589807"/>
    <lineage>
        <taxon>Bacteria</taxon>
        <taxon>Pseudomonadati</taxon>
        <taxon>Pseudomonadota</taxon>
        <taxon>Alphaproteobacteria</taxon>
        <taxon>Hyphomicrobiales</taxon>
        <taxon>Rhizobiaceae</taxon>
        <taxon>Rhizobium/Agrobacterium group</taxon>
        <taxon>Rhizobium</taxon>
    </lineage>
</organism>
<dbReference type="InterPro" id="IPR043504">
    <property type="entry name" value="Peptidase_S1_PA_chymotrypsin"/>
</dbReference>
<keyword evidence="3" id="KW-1185">Reference proteome</keyword>
<name>A0A504UNL9_9HYPH</name>
<proteinExistence type="predicted"/>
<evidence type="ECO:0000313" key="2">
    <source>
        <dbReference type="EMBL" id="TPP10596.1"/>
    </source>
</evidence>
<dbReference type="RefSeq" id="WP_140826930.1">
    <property type="nucleotide sequence ID" value="NZ_VFYP01000001.1"/>
</dbReference>
<accession>A0A504UNL9</accession>
<keyword evidence="1" id="KW-0732">Signal</keyword>
<dbReference type="Proteomes" id="UP000316429">
    <property type="component" value="Unassembled WGS sequence"/>
</dbReference>